<dbReference type="NCBIfam" id="TIGR03568">
    <property type="entry name" value="NeuC_NnaA"/>
    <property type="match status" value="1"/>
</dbReference>
<keyword evidence="2" id="KW-0378">Hydrolase</keyword>
<dbReference type="InterPro" id="IPR003331">
    <property type="entry name" value="UDP_GlcNAc_Epimerase_2_dom"/>
</dbReference>
<dbReference type="EC" id="3.2.1.183" evidence="2"/>
<protein>
    <submittedName>
        <fullName evidence="2">UDP-N-acetylglucosamine 2-epimerase (Hydrolyzing)</fullName>
        <ecNumber evidence="2">3.2.1.183</ecNumber>
    </submittedName>
</protein>
<dbReference type="InterPro" id="IPR020004">
    <property type="entry name" value="UDP-GlcNAc_Epase"/>
</dbReference>
<proteinExistence type="predicted"/>
<evidence type="ECO:0000313" key="2">
    <source>
        <dbReference type="EMBL" id="QPG58754.1"/>
    </source>
</evidence>
<sequence>MTRRKICVVTGTRADFGLLVPLLQMIRDDEALTLQLIVTGMHLSHEFGLTYKEVEAEFSIDKKIEILLSSDTGLGIAKSVGLGQISFSDTFADLNPDLLLVLGDRFEIFSAVSAAMFMRLPVVHLYGGELTQGVMDDAIRHSITKMSHLHFTSTEKYRQRVIQLGELPDRVFNVGDTSIDRIKQLRLLSRSDFEKAIDFKLAKRNLMVTFHPVTLEQNSAQRQFSQLLAAIDELDDTHIIFTKANADVNGRVINQMCDHYVSNNFHKARVFTSLGQLKYLSGLQFMDAAVGNSSSGLVEAPSFNIGTINIGDRQKGRLVADSVITCKPEHVAITQALEKLYSANFQASLKSIDNLYGDGNASRQIYRILKAVDLENIICKPFYDLPST</sequence>
<accession>A0ABX6V9Q7</accession>
<organism evidence="2 3">
    <name type="scientific">Shewanella eurypsychrophilus</name>
    <dbReference type="NCBI Taxonomy" id="2593656"/>
    <lineage>
        <taxon>Bacteria</taxon>
        <taxon>Pseudomonadati</taxon>
        <taxon>Pseudomonadota</taxon>
        <taxon>Gammaproteobacteria</taxon>
        <taxon>Alteromonadales</taxon>
        <taxon>Shewanellaceae</taxon>
        <taxon>Shewanella</taxon>
    </lineage>
</organism>
<keyword evidence="3" id="KW-1185">Reference proteome</keyword>
<dbReference type="GO" id="GO:0016798">
    <property type="term" value="F:hydrolase activity, acting on glycosyl bonds"/>
    <property type="evidence" value="ECO:0007669"/>
    <property type="project" value="UniProtKB-KW"/>
</dbReference>
<dbReference type="PANTHER" id="PTHR43174:SF3">
    <property type="entry name" value="UDP-N-ACETYLGLUCOSAMINE 2-EPIMERASE"/>
    <property type="match status" value="1"/>
</dbReference>
<dbReference type="RefSeq" id="WP_142874374.1">
    <property type="nucleotide sequence ID" value="NZ_CP045503.2"/>
</dbReference>
<dbReference type="Proteomes" id="UP000316416">
    <property type="component" value="Chromosome"/>
</dbReference>
<keyword evidence="2" id="KW-0326">Glycosidase</keyword>
<dbReference type="EMBL" id="CP045503">
    <property type="protein sequence ID" value="QPG58754.1"/>
    <property type="molecule type" value="Genomic_DNA"/>
</dbReference>
<dbReference type="Gene3D" id="3.40.50.2000">
    <property type="entry name" value="Glycogen Phosphorylase B"/>
    <property type="match status" value="2"/>
</dbReference>
<dbReference type="Pfam" id="PF02350">
    <property type="entry name" value="Epimerase_2"/>
    <property type="match status" value="1"/>
</dbReference>
<dbReference type="CDD" id="cd03786">
    <property type="entry name" value="GTB_UDP-GlcNAc_2-Epimerase"/>
    <property type="match status" value="1"/>
</dbReference>
<gene>
    <name evidence="2" type="primary">neuC</name>
    <name evidence="2" type="ORF">FM038_016015</name>
</gene>
<evidence type="ECO:0000313" key="3">
    <source>
        <dbReference type="Proteomes" id="UP000316416"/>
    </source>
</evidence>
<name>A0ABX6V9Q7_9GAMM</name>
<dbReference type="SUPFAM" id="SSF53756">
    <property type="entry name" value="UDP-Glycosyltransferase/glycogen phosphorylase"/>
    <property type="match status" value="1"/>
</dbReference>
<evidence type="ECO:0000259" key="1">
    <source>
        <dbReference type="Pfam" id="PF02350"/>
    </source>
</evidence>
<dbReference type="InterPro" id="IPR029767">
    <property type="entry name" value="WecB-like"/>
</dbReference>
<feature type="domain" description="UDP-N-acetylglucosamine 2-epimerase" evidence="1">
    <location>
        <begin position="26"/>
        <end position="370"/>
    </location>
</feature>
<dbReference type="PANTHER" id="PTHR43174">
    <property type="entry name" value="UDP-N-ACETYLGLUCOSAMINE 2-EPIMERASE"/>
    <property type="match status" value="1"/>
</dbReference>
<reference evidence="2" key="1">
    <citation type="submission" date="2021-07" db="EMBL/GenBank/DDBJ databases">
        <title>Shewanella sp. YLB-07 whole genome sequence.</title>
        <authorList>
            <person name="Yu L."/>
        </authorList>
    </citation>
    <scope>NUCLEOTIDE SEQUENCE</scope>
    <source>
        <strain evidence="2">YLB-08</strain>
    </source>
</reference>